<keyword evidence="4 7" id="KW-1133">Transmembrane helix</keyword>
<evidence type="ECO:0000313" key="9">
    <source>
        <dbReference type="Proteomes" id="UP001288320"/>
    </source>
</evidence>
<protein>
    <submittedName>
        <fullName evidence="8">Lysylphosphatidylglycerol synthase transmembrane domain-containing protein</fullName>
    </submittedName>
</protein>
<gene>
    <name evidence="8" type="ORF">R6G74_08690</name>
</gene>
<sequence>MRHNEETSPVQPGEVEASPAAVSAPEAPASVSTASPAPAETSPAEPAEPAEPAVHRVLLVDEIARWTRRPANLLRGILFTLAIAGMLLISRFGYTTTVAVTHDVANAAPDTLRTIFSMPINVLEGLVSLFLPLLLFFDIIRYRRWRTLVTALVAMAGALAICYGSLWLFERFMPTSQITIDLSDTIQEQAAVGMLPYVSIIATILVVAASERQGRLVRTGWWALGIVLVLSVLQGAQTLTGALTTVFVGMACGYFALYAFGDSPDRATGAAVVTLIRRAGLDARSIIRVDAGDDADMHAWSVPVTGPLGYVDTAILKELREALTGHSAPGGDTGHSAQTNAAFTADAGAESEGALPASAADAYQLGEPEDDINVRALITRARHEVRPLIGDVNSRHYVVTLADGAHYVAALIDSDRAVLGRLASAWQRATLTQVTQRTGDNVEETAERTLLMEALAVNAGVAPRRDAHYAAAGASAVVAFADIEAVPLTDLEPEDISDAALDSMWSTLERAHARGLTHHDIRAGVVAVRGDEALITHWRNGSFSSNELSRHIDLAQLYLLQAVAVGPERAVASALRCISRDRLSSVAPTIQRTIMPAQTLAELEDKKGVQRMREVLLEVLPQDIGTATQTIQLRKFSAKTIITIVIGVLAIFILLGSINFTELQETIRNANPWWMLAAFIASFATYVGAALCLKAYTAERLPLWETSEVQIAASVLGLVMPAGIGPLALNLRYLQRNQVATPVAVATVSLVQIAQFITTVLLLLALGLLTGDFGNLSIPSTSVMLIVATVAALGAAVYFIRPLRRKVIELVRPTIEQVWPRVVWLATHPSRILAGFGGSLLMTVSFVAAFGFSLAAFGETLPVVTLAITYLVSNSVGSLVPSPGGIGPVEAALTGGLTIAGLPYSVAFSTAILYRLLTFWARVPIGWFALRHLQKKDII</sequence>
<feature type="compositionally biased region" description="Low complexity" evidence="6">
    <location>
        <begin position="14"/>
        <end position="50"/>
    </location>
</feature>
<comment type="subcellular location">
    <subcellularLocation>
        <location evidence="1">Cell membrane</location>
        <topology evidence="1">Multi-pass membrane protein</topology>
    </subcellularLocation>
</comment>
<feature type="transmembrane region" description="Helical" evidence="7">
    <location>
        <begin position="641"/>
        <end position="661"/>
    </location>
</feature>
<evidence type="ECO:0000256" key="3">
    <source>
        <dbReference type="ARBA" id="ARBA00022692"/>
    </source>
</evidence>
<evidence type="ECO:0000256" key="1">
    <source>
        <dbReference type="ARBA" id="ARBA00004651"/>
    </source>
</evidence>
<feature type="transmembrane region" description="Helical" evidence="7">
    <location>
        <begin position="148"/>
        <end position="169"/>
    </location>
</feature>
<feature type="transmembrane region" description="Helical" evidence="7">
    <location>
        <begin position="892"/>
        <end position="914"/>
    </location>
</feature>
<dbReference type="Pfam" id="PF03706">
    <property type="entry name" value="LPG_synthase_TM"/>
    <property type="match status" value="1"/>
</dbReference>
<keyword evidence="3 7" id="KW-0812">Transmembrane</keyword>
<name>A0AAW9HEI4_9ACTO</name>
<proteinExistence type="predicted"/>
<dbReference type="AlphaFoldDB" id="A0AAW9HEI4"/>
<feature type="transmembrane region" description="Helical" evidence="7">
    <location>
        <begin position="781"/>
        <end position="800"/>
    </location>
</feature>
<feature type="transmembrane region" description="Helical" evidence="7">
    <location>
        <begin position="673"/>
        <end position="697"/>
    </location>
</feature>
<keyword evidence="5 7" id="KW-0472">Membrane</keyword>
<evidence type="ECO:0000256" key="2">
    <source>
        <dbReference type="ARBA" id="ARBA00022475"/>
    </source>
</evidence>
<accession>A0AAW9HEI4</accession>
<dbReference type="EMBL" id="JAWNFV010000022">
    <property type="protein sequence ID" value="MDY5141379.1"/>
    <property type="molecule type" value="Genomic_DNA"/>
</dbReference>
<dbReference type="GO" id="GO:0005886">
    <property type="term" value="C:plasma membrane"/>
    <property type="evidence" value="ECO:0007669"/>
    <property type="project" value="UniProtKB-SubCell"/>
</dbReference>
<evidence type="ECO:0000256" key="6">
    <source>
        <dbReference type="SAM" id="MobiDB-lite"/>
    </source>
</evidence>
<evidence type="ECO:0000313" key="8">
    <source>
        <dbReference type="EMBL" id="MDY5141379.1"/>
    </source>
</evidence>
<dbReference type="Proteomes" id="UP001288320">
    <property type="component" value="Unassembled WGS sequence"/>
</dbReference>
<evidence type="ECO:0000256" key="5">
    <source>
        <dbReference type="ARBA" id="ARBA00023136"/>
    </source>
</evidence>
<feature type="region of interest" description="Disordered" evidence="6">
    <location>
        <begin position="1"/>
        <end position="50"/>
    </location>
</feature>
<feature type="transmembrane region" description="Helical" evidence="7">
    <location>
        <begin position="709"/>
        <end position="729"/>
    </location>
</feature>
<feature type="transmembrane region" description="Helical" evidence="7">
    <location>
        <begin position="189"/>
        <end position="209"/>
    </location>
</feature>
<feature type="transmembrane region" description="Helical" evidence="7">
    <location>
        <begin position="749"/>
        <end position="769"/>
    </location>
</feature>
<evidence type="ECO:0000256" key="7">
    <source>
        <dbReference type="SAM" id="Phobius"/>
    </source>
</evidence>
<feature type="transmembrane region" description="Helical" evidence="7">
    <location>
        <begin position="73"/>
        <end position="94"/>
    </location>
</feature>
<feature type="transmembrane region" description="Helical" evidence="7">
    <location>
        <begin position="114"/>
        <end position="136"/>
    </location>
</feature>
<feature type="transmembrane region" description="Helical" evidence="7">
    <location>
        <begin position="216"/>
        <end position="233"/>
    </location>
</feature>
<dbReference type="InterPro" id="IPR022791">
    <property type="entry name" value="L-PG_synthase/AglD"/>
</dbReference>
<feature type="transmembrane region" description="Helical" evidence="7">
    <location>
        <begin position="832"/>
        <end position="854"/>
    </location>
</feature>
<comment type="caution">
    <text evidence="8">The sequence shown here is derived from an EMBL/GenBank/DDBJ whole genome shotgun (WGS) entry which is preliminary data.</text>
</comment>
<organism evidence="8 9">
    <name type="scientific">Actinotignum timonense</name>
    <dbReference type="NCBI Taxonomy" id="1870995"/>
    <lineage>
        <taxon>Bacteria</taxon>
        <taxon>Bacillati</taxon>
        <taxon>Actinomycetota</taxon>
        <taxon>Actinomycetes</taxon>
        <taxon>Actinomycetales</taxon>
        <taxon>Actinomycetaceae</taxon>
        <taxon>Actinotignum</taxon>
    </lineage>
</organism>
<keyword evidence="2" id="KW-1003">Cell membrane</keyword>
<dbReference type="PANTHER" id="PTHR39087">
    <property type="entry name" value="UPF0104 MEMBRANE PROTEIN MJ1595"/>
    <property type="match status" value="1"/>
</dbReference>
<dbReference type="PANTHER" id="PTHR39087:SF2">
    <property type="entry name" value="UPF0104 MEMBRANE PROTEIN MJ1595"/>
    <property type="match status" value="1"/>
</dbReference>
<evidence type="ECO:0000256" key="4">
    <source>
        <dbReference type="ARBA" id="ARBA00022989"/>
    </source>
</evidence>
<reference evidence="8" key="1">
    <citation type="submission" date="2023-10" db="EMBL/GenBank/DDBJ databases">
        <title>Whole Genome based description of the genera Actinobaculum and Actinotignum reveals a complex phylogenetic relationship within the species included in the genus Actinotignum.</title>
        <authorList>
            <person name="Jensen C.S."/>
            <person name="Dargis R."/>
            <person name="Kemp M."/>
            <person name="Christensen J.J."/>
        </authorList>
    </citation>
    <scope>NUCLEOTIDE SEQUENCE</scope>
    <source>
        <strain evidence="8">SLA_B245</strain>
    </source>
</reference>
<dbReference type="RefSeq" id="WP_320753121.1">
    <property type="nucleotide sequence ID" value="NZ_JAWNFV010000022.1"/>
</dbReference>